<dbReference type="PANTHER" id="PTHR34094:SF1">
    <property type="entry name" value="PROTEIN FAM185A"/>
    <property type="match status" value="1"/>
</dbReference>
<keyword evidence="2" id="KW-1185">Reference proteome</keyword>
<dbReference type="Proteomes" id="UP000794436">
    <property type="component" value="Unassembled WGS sequence"/>
</dbReference>
<gene>
    <name evidence="1" type="ORF">Poli38472_013234</name>
</gene>
<protein>
    <recommendedName>
        <fullName evidence="3">Adhesin domain-containing protein</fullName>
    </recommendedName>
</protein>
<dbReference type="AlphaFoldDB" id="A0A8K1C2U3"/>
<evidence type="ECO:0000313" key="2">
    <source>
        <dbReference type="Proteomes" id="UP000794436"/>
    </source>
</evidence>
<organism evidence="1 2">
    <name type="scientific">Pythium oligandrum</name>
    <name type="common">Mycoparasitic fungus</name>
    <dbReference type="NCBI Taxonomy" id="41045"/>
    <lineage>
        <taxon>Eukaryota</taxon>
        <taxon>Sar</taxon>
        <taxon>Stramenopiles</taxon>
        <taxon>Oomycota</taxon>
        <taxon>Peronosporomycetes</taxon>
        <taxon>Pythiales</taxon>
        <taxon>Pythiaceae</taxon>
        <taxon>Pythium</taxon>
    </lineage>
</organism>
<dbReference type="OrthoDB" id="78128at2759"/>
<sequence length="441" mass="46660">MKSSIVGFCWDHMQRGGGGGVRTLVAASRRAGWTQQAARAFSVANREGNAVQHVALDRLAHQSRLQLLLSDATRAAIHVVPTLNQADFAFRVLDVTEGAATSELVDVFAVHEELVGDAVKAVKLVKDGSVGNGGKDLAVELHIPHLIDLDITAPHGTVSIVDKIEGNVKIALGDGDIRVNKLRGEQIQLKTNRGRVDVDTLVEGSNVKIAASALNVKRVMSESVDVKVGKGAELAEFGAIYAATCVINSSSSGSLKVGNVHGFLRVNAEGMEQISLNGINGAVHVEDSGASCSVDAHFDGWSTDAANKIFVGGEARISLDPSAPIDVELHGTRITTDGCEFNESELDQLDEDYAIFTGAVKPNESAKAGMTATSGKINVGSAKNAALRTSFFANDTEAGEAGDNIHPARLPRLVVHTSNGSVSLEQLDWMAKIKRKHLKNQ</sequence>
<proteinExistence type="predicted"/>
<comment type="caution">
    <text evidence="1">The sequence shown here is derived from an EMBL/GenBank/DDBJ whole genome shotgun (WGS) entry which is preliminary data.</text>
</comment>
<dbReference type="PANTHER" id="PTHR34094">
    <property type="match status" value="1"/>
</dbReference>
<accession>A0A8K1C2U3</accession>
<evidence type="ECO:0000313" key="1">
    <source>
        <dbReference type="EMBL" id="TMW55343.1"/>
    </source>
</evidence>
<name>A0A8K1C2U3_PYTOL</name>
<reference evidence="1" key="1">
    <citation type="submission" date="2019-03" db="EMBL/GenBank/DDBJ databases">
        <title>Long read genome sequence of the mycoparasitic Pythium oligandrum ATCC 38472 isolated from sugarbeet rhizosphere.</title>
        <authorList>
            <person name="Gaulin E."/>
        </authorList>
    </citation>
    <scope>NUCLEOTIDE SEQUENCE</scope>
    <source>
        <strain evidence="1">ATCC 38472_TT</strain>
    </source>
</reference>
<dbReference type="EMBL" id="SPLM01000148">
    <property type="protein sequence ID" value="TMW55343.1"/>
    <property type="molecule type" value="Genomic_DNA"/>
</dbReference>
<evidence type="ECO:0008006" key="3">
    <source>
        <dbReference type="Google" id="ProtNLM"/>
    </source>
</evidence>